<dbReference type="OrthoDB" id="26525at2759"/>
<dbReference type="InterPro" id="IPR025663">
    <property type="entry name" value="AKAP_28"/>
</dbReference>
<dbReference type="EMBL" id="NBNE01000236">
    <property type="protein sequence ID" value="OWZ21324.1"/>
    <property type="molecule type" value="Genomic_DNA"/>
</dbReference>
<dbReference type="AlphaFoldDB" id="A0A225WUH0"/>
<protein>
    <submittedName>
        <fullName evidence="1">Uncharacterized protein</fullName>
    </submittedName>
</protein>
<comment type="caution">
    <text evidence="1">The sequence shown here is derived from an EMBL/GenBank/DDBJ whole genome shotgun (WGS) entry which is preliminary data.</text>
</comment>
<name>A0A225WUH0_9STRA</name>
<dbReference type="Pfam" id="PF14469">
    <property type="entry name" value="AKAP28"/>
    <property type="match status" value="1"/>
</dbReference>
<dbReference type="Proteomes" id="UP000198211">
    <property type="component" value="Unassembled WGS sequence"/>
</dbReference>
<organism evidence="1 2">
    <name type="scientific">Phytophthora megakarya</name>
    <dbReference type="NCBI Taxonomy" id="4795"/>
    <lineage>
        <taxon>Eukaryota</taxon>
        <taxon>Sar</taxon>
        <taxon>Stramenopiles</taxon>
        <taxon>Oomycota</taxon>
        <taxon>Peronosporomycetes</taxon>
        <taxon>Peronosporales</taxon>
        <taxon>Peronosporaceae</taxon>
        <taxon>Phytophthora</taxon>
    </lineage>
</organism>
<feature type="non-terminal residue" evidence="1">
    <location>
        <position position="197"/>
    </location>
</feature>
<gene>
    <name evidence="1" type="ORF">PHMEG_0004131</name>
</gene>
<reference evidence="2" key="1">
    <citation type="submission" date="2017-03" db="EMBL/GenBank/DDBJ databases">
        <title>Phytopthora megakarya and P. palmivora, two closely related causual agents of cacao black pod achieved similar genome size and gene model numbers by different mechanisms.</title>
        <authorList>
            <person name="Ali S."/>
            <person name="Shao J."/>
            <person name="Larry D.J."/>
            <person name="Kronmiller B."/>
            <person name="Shen D."/>
            <person name="Strem M.D."/>
            <person name="Melnick R.L."/>
            <person name="Guiltinan M.J."/>
            <person name="Tyler B.M."/>
            <person name="Meinhardt L.W."/>
            <person name="Bailey B.A."/>
        </authorList>
    </citation>
    <scope>NUCLEOTIDE SEQUENCE [LARGE SCALE GENOMIC DNA]</scope>
    <source>
        <strain evidence="2">zdho120</strain>
    </source>
</reference>
<accession>A0A225WUH0</accession>
<proteinExistence type="predicted"/>
<sequence>MVDARESQHAVATLLSQWAAYGRLSYKFHVTVTASGRDGNPRMVATFSKPTAQTPAPAAVAQLYFHLSADHQRVHGFTVEQDPHFHDLETVKFDEAVLDRVIRRKMQLQAARLIDLSDEFASTRVPTVMRAREEEQRELDRETMEEYLMEKMQRSDSYNDGKLLVEVFRETVDALELKPCIAPREVLLALVASDRDD</sequence>
<evidence type="ECO:0000313" key="1">
    <source>
        <dbReference type="EMBL" id="OWZ21324.1"/>
    </source>
</evidence>
<evidence type="ECO:0000313" key="2">
    <source>
        <dbReference type="Proteomes" id="UP000198211"/>
    </source>
</evidence>
<keyword evidence="2" id="KW-1185">Reference proteome</keyword>